<keyword evidence="8" id="KW-1133">Transmembrane helix</keyword>
<dbReference type="PROSITE" id="PS51885">
    <property type="entry name" value="NEPRILYSIN"/>
    <property type="match status" value="1"/>
</dbReference>
<dbReference type="InterPro" id="IPR024079">
    <property type="entry name" value="MetalloPept_cat_dom_sf"/>
</dbReference>
<dbReference type="EMBL" id="CAEY01000474">
    <property type="status" value="NOT_ANNOTATED_CDS"/>
    <property type="molecule type" value="Genomic_DNA"/>
</dbReference>
<dbReference type="InterPro" id="IPR042089">
    <property type="entry name" value="Peptidase_M13_dom_2"/>
</dbReference>
<keyword evidence="6" id="KW-0862">Zinc</keyword>
<comment type="cofactor">
    <cofactor evidence="1">
        <name>Zn(2+)</name>
        <dbReference type="ChEBI" id="CHEBI:29105"/>
    </cofactor>
</comment>
<evidence type="ECO:0000256" key="8">
    <source>
        <dbReference type="SAM" id="Phobius"/>
    </source>
</evidence>
<evidence type="ECO:0000256" key="3">
    <source>
        <dbReference type="ARBA" id="ARBA00022670"/>
    </source>
</evidence>
<evidence type="ECO:0000259" key="9">
    <source>
        <dbReference type="Pfam" id="PF01431"/>
    </source>
</evidence>
<evidence type="ECO:0000256" key="4">
    <source>
        <dbReference type="ARBA" id="ARBA00022723"/>
    </source>
</evidence>
<dbReference type="eggNOG" id="KOG3624">
    <property type="taxonomic scope" value="Eukaryota"/>
</dbReference>
<reference evidence="12" key="1">
    <citation type="submission" date="2011-08" db="EMBL/GenBank/DDBJ databases">
        <authorList>
            <person name="Rombauts S."/>
        </authorList>
    </citation>
    <scope>NUCLEOTIDE SEQUENCE</scope>
    <source>
        <strain evidence="12">London</strain>
    </source>
</reference>
<dbReference type="PANTHER" id="PTHR11733">
    <property type="entry name" value="ZINC METALLOPROTEASE FAMILY M13 NEPRILYSIN-RELATED"/>
    <property type="match status" value="1"/>
</dbReference>
<feature type="domain" description="Peptidase M13 C-terminal" evidence="9">
    <location>
        <begin position="519"/>
        <end position="747"/>
    </location>
</feature>
<dbReference type="InterPro" id="IPR018497">
    <property type="entry name" value="Peptidase_M13_C"/>
</dbReference>
<dbReference type="Pfam" id="PF01431">
    <property type="entry name" value="Peptidase_M13"/>
    <property type="match status" value="1"/>
</dbReference>
<dbReference type="InterPro" id="IPR000718">
    <property type="entry name" value="Peptidase_M13"/>
</dbReference>
<dbReference type="GO" id="GO:0004222">
    <property type="term" value="F:metalloendopeptidase activity"/>
    <property type="evidence" value="ECO:0007669"/>
    <property type="project" value="InterPro"/>
</dbReference>
<dbReference type="GO" id="GO:0005886">
    <property type="term" value="C:plasma membrane"/>
    <property type="evidence" value="ECO:0007669"/>
    <property type="project" value="TreeGrafter"/>
</dbReference>
<keyword evidence="8" id="KW-0812">Transmembrane</keyword>
<keyword evidence="8" id="KW-0472">Membrane</keyword>
<evidence type="ECO:0000313" key="11">
    <source>
        <dbReference type="EnsemblMetazoa" id="tetur01g13180.1"/>
    </source>
</evidence>
<dbReference type="CDD" id="cd08662">
    <property type="entry name" value="M13"/>
    <property type="match status" value="1"/>
</dbReference>
<organism evidence="11 12">
    <name type="scientific">Tetranychus urticae</name>
    <name type="common">Two-spotted spider mite</name>
    <dbReference type="NCBI Taxonomy" id="32264"/>
    <lineage>
        <taxon>Eukaryota</taxon>
        <taxon>Metazoa</taxon>
        <taxon>Ecdysozoa</taxon>
        <taxon>Arthropoda</taxon>
        <taxon>Chelicerata</taxon>
        <taxon>Arachnida</taxon>
        <taxon>Acari</taxon>
        <taxon>Acariformes</taxon>
        <taxon>Trombidiformes</taxon>
        <taxon>Prostigmata</taxon>
        <taxon>Eleutherengona</taxon>
        <taxon>Raphignathae</taxon>
        <taxon>Tetranychoidea</taxon>
        <taxon>Tetranychidae</taxon>
        <taxon>Tetranychus</taxon>
    </lineage>
</organism>
<dbReference type="PRINTS" id="PR00786">
    <property type="entry name" value="NEPRILYSIN"/>
</dbReference>
<evidence type="ECO:0008006" key="13">
    <source>
        <dbReference type="Google" id="ProtNLM"/>
    </source>
</evidence>
<dbReference type="OrthoDB" id="6475849at2759"/>
<evidence type="ECO:0000256" key="2">
    <source>
        <dbReference type="ARBA" id="ARBA00007357"/>
    </source>
</evidence>
<name>T1JT81_TETUR</name>
<keyword evidence="4" id="KW-0479">Metal-binding</keyword>
<evidence type="ECO:0000256" key="1">
    <source>
        <dbReference type="ARBA" id="ARBA00001947"/>
    </source>
</evidence>
<dbReference type="KEGG" id="tut:107365408"/>
<dbReference type="HOGENOM" id="CLU_006187_4_3_1"/>
<dbReference type="InterPro" id="IPR008753">
    <property type="entry name" value="Peptidase_M13_N"/>
</dbReference>
<evidence type="ECO:0000259" key="10">
    <source>
        <dbReference type="Pfam" id="PF05649"/>
    </source>
</evidence>
<evidence type="ECO:0000256" key="7">
    <source>
        <dbReference type="ARBA" id="ARBA00023049"/>
    </source>
</evidence>
<reference evidence="11" key="2">
    <citation type="submission" date="2015-06" db="UniProtKB">
        <authorList>
            <consortium name="EnsemblMetazoa"/>
        </authorList>
    </citation>
    <scope>IDENTIFICATION</scope>
</reference>
<gene>
    <name evidence="11" type="primary">107365408</name>
</gene>
<dbReference type="Proteomes" id="UP000015104">
    <property type="component" value="Unassembled WGS sequence"/>
</dbReference>
<evidence type="ECO:0000256" key="6">
    <source>
        <dbReference type="ARBA" id="ARBA00022833"/>
    </source>
</evidence>
<dbReference type="Gene3D" id="1.10.1380.10">
    <property type="entry name" value="Neutral endopeptidase , domain2"/>
    <property type="match status" value="1"/>
</dbReference>
<protein>
    <recommendedName>
        <fullName evidence="13">Peptidase M13 N-terminal domain-containing protein</fullName>
    </recommendedName>
</protein>
<accession>T1JT81</accession>
<feature type="domain" description="Peptidase M13 N-terminal" evidence="10">
    <location>
        <begin position="67"/>
        <end position="457"/>
    </location>
</feature>
<dbReference type="SUPFAM" id="SSF55486">
    <property type="entry name" value="Metalloproteases ('zincins'), catalytic domain"/>
    <property type="match status" value="1"/>
</dbReference>
<dbReference type="PANTHER" id="PTHR11733:SF237">
    <property type="entry name" value="NEPRILYSIN-LIKE 4"/>
    <property type="match status" value="1"/>
</dbReference>
<evidence type="ECO:0000313" key="12">
    <source>
        <dbReference type="Proteomes" id="UP000015104"/>
    </source>
</evidence>
<evidence type="ECO:0000256" key="5">
    <source>
        <dbReference type="ARBA" id="ARBA00022801"/>
    </source>
</evidence>
<dbReference type="Pfam" id="PF05649">
    <property type="entry name" value="Peptidase_M13_N"/>
    <property type="match status" value="1"/>
</dbReference>
<feature type="transmembrane region" description="Helical" evidence="8">
    <location>
        <begin position="6"/>
        <end position="25"/>
    </location>
</feature>
<keyword evidence="12" id="KW-1185">Reference proteome</keyword>
<dbReference type="AlphaFoldDB" id="T1JT81"/>
<dbReference type="Gene3D" id="3.40.390.10">
    <property type="entry name" value="Collagenase (Catalytic Domain)"/>
    <property type="match status" value="1"/>
</dbReference>
<proteinExistence type="inferred from homology"/>
<dbReference type="EnsemblMetazoa" id="tetur01g13180.1">
    <property type="protein sequence ID" value="tetur01g13180.1"/>
    <property type="gene ID" value="tetur01g13180"/>
</dbReference>
<dbReference type="GO" id="GO:0046872">
    <property type="term" value="F:metal ion binding"/>
    <property type="evidence" value="ECO:0007669"/>
    <property type="project" value="UniProtKB-KW"/>
</dbReference>
<keyword evidence="5" id="KW-0378">Hydrolase</keyword>
<keyword evidence="3" id="KW-0645">Protease</keyword>
<sequence length="750" mass="87572">MPVATTSYVILSLLAVSPFVTFFFAQSSKSKGESTISNTTKDNVCRSPLCVSEAHRILESIDDKIDPCQDFYQFACGNWLKTNPLPTDRLKWSPLDKLEIRVKRQIKALFEAKNEKNLTWTPYSTAINIYERCLDKESTIGYKSLKRLIKRIGGWPMVQSKWDSNRFEPENTSILLRTMYGLNWIFGIYLFTEGQGDKLQTYLLLDSPSFGVERKYLSSYTNNMRLQSRQLNPYRWYIESLSRLVADEGVNEKQWSNEINRIMTFEASLMEITTDMDSKVQRSIQVSQLANHYPKIRWFSLIKQIFTANNIPMSSEMTIYINDHNYYLHLGDVIRKTPKRVIANYLGWRVAEHYGVYSSEEIRDLRFQFDRTFLGVQQQPERWEFCYDMISSRLPFIIGRLYIDNYFNEKARDDLLKLIGETKRQLRFQLEDSNWLDASTKLEALDKLSHMIDIVGYQDWIKDNSQLERYYFEIENMRSEDLLDDILLMDKAKTFREFSELNQMIGREQMHVMSPTDVNAYNYLRRNLLSFPAALLQNPLYTYGLPPALNYGGIGWIIGHEIIHAFDSDGKRFDKYGNLRNWWSNSTFQTYLTKSSCFLDQYSQLIGSTNGANSIMTLSENIADTVGLELAFSAFKANFDSQKLTKKSLFSSSKSILKGYNQLKHSTDTNHYLPPELIKFTPEQLFFLSFAQIWCTNQTTENEQVRGQSRHSPEKIRVLGPLRNSQDFARAFQCQSSSPMAFDERCTLWR</sequence>
<comment type="similarity">
    <text evidence="2">Belongs to the peptidase M13 family.</text>
</comment>
<keyword evidence="7" id="KW-0482">Metalloprotease</keyword>
<dbReference type="GO" id="GO:0016485">
    <property type="term" value="P:protein processing"/>
    <property type="evidence" value="ECO:0007669"/>
    <property type="project" value="TreeGrafter"/>
</dbReference>